<dbReference type="CDD" id="cd03026">
    <property type="entry name" value="AhpF_NTD_C"/>
    <property type="match status" value="1"/>
</dbReference>
<dbReference type="PROSITE" id="PS51354">
    <property type="entry name" value="GLUTAREDOXIN_2"/>
    <property type="match status" value="1"/>
</dbReference>
<sequence length="86" mass="9272">SLVLALLQVSGRAPKVDQKVMDQVKGIQGEYHFETYVSLSCHNCPDVVQALNIMSVLSPGITHTMIDGAAFKEEVESKGIMAVPTV</sequence>
<dbReference type="Proteomes" id="UP001285636">
    <property type="component" value="Unassembled WGS sequence"/>
</dbReference>
<dbReference type="AlphaFoldDB" id="A0AAJ2U5L7"/>
<feature type="non-terminal residue" evidence="1">
    <location>
        <position position="1"/>
    </location>
</feature>
<dbReference type="EMBL" id="JAWJAY010000879">
    <property type="protein sequence ID" value="MDV2888060.1"/>
    <property type="molecule type" value="Genomic_DNA"/>
</dbReference>
<evidence type="ECO:0000313" key="2">
    <source>
        <dbReference type="Proteomes" id="UP001285636"/>
    </source>
</evidence>
<name>A0AAJ2U5L7_ALKPS</name>
<dbReference type="InterPro" id="IPR044141">
    <property type="entry name" value="AhpF_NTD_C"/>
</dbReference>
<protein>
    <submittedName>
        <fullName evidence="1">Alkyl hydroperoxide reductase subunit F</fullName>
    </submittedName>
</protein>
<gene>
    <name evidence="1" type="ORF">RYX45_23130</name>
</gene>
<proteinExistence type="predicted"/>
<evidence type="ECO:0000313" key="1">
    <source>
        <dbReference type="EMBL" id="MDV2888060.1"/>
    </source>
</evidence>
<dbReference type="InterPro" id="IPR036249">
    <property type="entry name" value="Thioredoxin-like_sf"/>
</dbReference>
<feature type="non-terminal residue" evidence="1">
    <location>
        <position position="86"/>
    </location>
</feature>
<comment type="caution">
    <text evidence="1">The sequence shown here is derived from an EMBL/GenBank/DDBJ whole genome shotgun (WGS) entry which is preliminary data.</text>
</comment>
<dbReference type="Gene3D" id="3.40.30.80">
    <property type="match status" value="1"/>
</dbReference>
<accession>A0AAJ2U5L7</accession>
<dbReference type="SUPFAM" id="SSF52833">
    <property type="entry name" value="Thioredoxin-like"/>
    <property type="match status" value="1"/>
</dbReference>
<reference evidence="1" key="1">
    <citation type="submission" date="2023-10" db="EMBL/GenBank/DDBJ databases">
        <title>Screening of Alkalihalophilus pseudofirmusBZ-TG-HK211 and Its Alleviation of Salt Stress on Rapeseed Growth.</title>
        <authorList>
            <person name="Zhao B."/>
            <person name="Guo T."/>
        </authorList>
    </citation>
    <scope>NUCLEOTIDE SEQUENCE</scope>
    <source>
        <strain evidence="1">BZ-TG-HK211</strain>
    </source>
</reference>
<organism evidence="1 2">
    <name type="scientific">Alkalihalophilus pseudofirmus</name>
    <name type="common">Bacillus pseudofirmus</name>
    <dbReference type="NCBI Taxonomy" id="79885"/>
    <lineage>
        <taxon>Bacteria</taxon>
        <taxon>Bacillati</taxon>
        <taxon>Bacillota</taxon>
        <taxon>Bacilli</taxon>
        <taxon>Bacillales</taxon>
        <taxon>Bacillaceae</taxon>
        <taxon>Alkalihalophilus</taxon>
    </lineage>
</organism>